<dbReference type="AlphaFoldDB" id="A0A6A4SGE3"/>
<evidence type="ECO:0000313" key="2">
    <source>
        <dbReference type="Proteomes" id="UP000438429"/>
    </source>
</evidence>
<dbReference type="EMBL" id="VEVO01000014">
    <property type="protein sequence ID" value="KAF0031695.1"/>
    <property type="molecule type" value="Genomic_DNA"/>
</dbReference>
<dbReference type="Proteomes" id="UP000438429">
    <property type="component" value="Unassembled WGS sequence"/>
</dbReference>
<accession>A0A6A4SGE3</accession>
<reference evidence="1 2" key="1">
    <citation type="submission" date="2019-06" db="EMBL/GenBank/DDBJ databases">
        <title>Draft genomes of female and male turbot (Scophthalmus maximus).</title>
        <authorList>
            <person name="Xu H."/>
            <person name="Xu X.-W."/>
            <person name="Shao C."/>
            <person name="Chen S."/>
        </authorList>
    </citation>
    <scope>NUCLEOTIDE SEQUENCE [LARGE SCALE GENOMIC DNA]</scope>
    <source>
        <strain evidence="1">Ysfricsl-2016a</strain>
        <tissue evidence="1">Blood</tissue>
    </source>
</reference>
<proteinExistence type="predicted"/>
<evidence type="ECO:0000313" key="1">
    <source>
        <dbReference type="EMBL" id="KAF0031695.1"/>
    </source>
</evidence>
<protein>
    <submittedName>
        <fullName evidence="1">Uncharacterized protein</fullName>
    </submittedName>
</protein>
<gene>
    <name evidence="1" type="ORF">F2P81_016250</name>
</gene>
<comment type="caution">
    <text evidence="1">The sequence shown here is derived from an EMBL/GenBank/DDBJ whole genome shotgun (WGS) entry which is preliminary data.</text>
</comment>
<sequence>MALRKESDPDWTVERSSDPAIACATSARKCRLLWKGLCKSALMPDNNMGDKTKYAAQGFDPVLELKRSFVPLRIVHYLPYPGQDIVYPFPDSLRVK</sequence>
<organism evidence="1 2">
    <name type="scientific">Scophthalmus maximus</name>
    <name type="common">Turbot</name>
    <name type="synonym">Psetta maxima</name>
    <dbReference type="NCBI Taxonomy" id="52904"/>
    <lineage>
        <taxon>Eukaryota</taxon>
        <taxon>Metazoa</taxon>
        <taxon>Chordata</taxon>
        <taxon>Craniata</taxon>
        <taxon>Vertebrata</taxon>
        <taxon>Euteleostomi</taxon>
        <taxon>Actinopterygii</taxon>
        <taxon>Neopterygii</taxon>
        <taxon>Teleostei</taxon>
        <taxon>Neoteleostei</taxon>
        <taxon>Acanthomorphata</taxon>
        <taxon>Carangaria</taxon>
        <taxon>Pleuronectiformes</taxon>
        <taxon>Pleuronectoidei</taxon>
        <taxon>Scophthalmidae</taxon>
        <taxon>Scophthalmus</taxon>
    </lineage>
</organism>
<name>A0A6A4SGE3_SCOMX</name>